<keyword evidence="5 9" id="KW-1133">Transmembrane helix</keyword>
<sequence length="279" mass="30696">MRQTRFWAILHKIRSLVQTMESYPGDKGWEDHTRREIRRFFAGIIVMAVFISGSVWLSLILTGTSILPLWPFVPYAGPFGVYLAWLFYDVVSVLIILGAISFVVTALVCVTCTAAGLHYALAQRIATNETPEVVKDVVLMHQQLRDVARDLITLFDGNLAHIMASSFCNSLFATIQVLANDVTSSTFALLLPVVVIFLQLSHYSQELFDSSLKLQRAAFHAATGGTVAFLEARALNLVILVAGTPPTLHCKGLGQLSLADAGKAFRQFYSTVSVLGPKY</sequence>
<dbReference type="GeneID" id="127748905"/>
<keyword evidence="8" id="KW-0807">Transducer</keyword>
<dbReference type="GO" id="GO:0016020">
    <property type="term" value="C:membrane"/>
    <property type="evidence" value="ECO:0007669"/>
    <property type="project" value="UniProtKB-SubCell"/>
</dbReference>
<evidence type="ECO:0000256" key="5">
    <source>
        <dbReference type="ARBA" id="ARBA00022989"/>
    </source>
</evidence>
<dbReference type="KEGG" id="foc:127748905"/>
<evidence type="ECO:0000256" key="1">
    <source>
        <dbReference type="ARBA" id="ARBA00004141"/>
    </source>
</evidence>
<dbReference type="GO" id="GO:0005549">
    <property type="term" value="F:odorant binding"/>
    <property type="evidence" value="ECO:0007669"/>
    <property type="project" value="InterPro"/>
</dbReference>
<dbReference type="Pfam" id="PF02949">
    <property type="entry name" value="7tm_6"/>
    <property type="match status" value="1"/>
</dbReference>
<evidence type="ECO:0000256" key="2">
    <source>
        <dbReference type="ARBA" id="ARBA00022606"/>
    </source>
</evidence>
<keyword evidence="3 9" id="KW-0812">Transmembrane</keyword>
<keyword evidence="6 9" id="KW-0472">Membrane</keyword>
<name>A0A9C6TPV7_FRAOC</name>
<evidence type="ECO:0000256" key="8">
    <source>
        <dbReference type="ARBA" id="ARBA00023224"/>
    </source>
</evidence>
<evidence type="ECO:0000256" key="9">
    <source>
        <dbReference type="SAM" id="Phobius"/>
    </source>
</evidence>
<dbReference type="GO" id="GO:0007165">
    <property type="term" value="P:signal transduction"/>
    <property type="evidence" value="ECO:0007669"/>
    <property type="project" value="UniProtKB-KW"/>
</dbReference>
<evidence type="ECO:0000256" key="7">
    <source>
        <dbReference type="ARBA" id="ARBA00023170"/>
    </source>
</evidence>
<dbReference type="RefSeq" id="XP_052120431.1">
    <property type="nucleotide sequence ID" value="XM_052264471.1"/>
</dbReference>
<evidence type="ECO:0000313" key="11">
    <source>
        <dbReference type="RefSeq" id="XP_052120431.1"/>
    </source>
</evidence>
<evidence type="ECO:0000256" key="3">
    <source>
        <dbReference type="ARBA" id="ARBA00022692"/>
    </source>
</evidence>
<proteinExistence type="predicted"/>
<reference evidence="11" key="1">
    <citation type="submission" date="2025-08" db="UniProtKB">
        <authorList>
            <consortium name="RefSeq"/>
        </authorList>
    </citation>
    <scope>IDENTIFICATION</scope>
    <source>
        <tissue evidence="11">Whole organism</tissue>
    </source>
</reference>
<feature type="transmembrane region" description="Helical" evidence="9">
    <location>
        <begin position="90"/>
        <end position="117"/>
    </location>
</feature>
<gene>
    <name evidence="11" type="primary">LOC127748905</name>
</gene>
<keyword evidence="2" id="KW-0716">Sensory transduction</keyword>
<keyword evidence="7" id="KW-0675">Receptor</keyword>
<dbReference type="GO" id="GO:0004984">
    <property type="term" value="F:olfactory receptor activity"/>
    <property type="evidence" value="ECO:0007669"/>
    <property type="project" value="InterPro"/>
</dbReference>
<protein>
    <submittedName>
        <fullName evidence="11">Uncharacterized protein LOC127748905</fullName>
    </submittedName>
</protein>
<dbReference type="InterPro" id="IPR004117">
    <property type="entry name" value="7tm6_olfct_rcpt"/>
</dbReference>
<accession>A0A9C6TPV7</accession>
<keyword evidence="10" id="KW-1185">Reference proteome</keyword>
<comment type="subcellular location">
    <subcellularLocation>
        <location evidence="1">Membrane</location>
        <topology evidence="1">Multi-pass membrane protein</topology>
    </subcellularLocation>
</comment>
<feature type="transmembrane region" description="Helical" evidence="9">
    <location>
        <begin position="40"/>
        <end position="70"/>
    </location>
</feature>
<evidence type="ECO:0000313" key="10">
    <source>
        <dbReference type="Proteomes" id="UP000504606"/>
    </source>
</evidence>
<evidence type="ECO:0000256" key="6">
    <source>
        <dbReference type="ARBA" id="ARBA00023136"/>
    </source>
</evidence>
<keyword evidence="4" id="KW-0552">Olfaction</keyword>
<evidence type="ECO:0000256" key="4">
    <source>
        <dbReference type="ARBA" id="ARBA00022725"/>
    </source>
</evidence>
<organism evidence="10 11">
    <name type="scientific">Frankliniella occidentalis</name>
    <name type="common">Western flower thrips</name>
    <name type="synonym">Euthrips occidentalis</name>
    <dbReference type="NCBI Taxonomy" id="133901"/>
    <lineage>
        <taxon>Eukaryota</taxon>
        <taxon>Metazoa</taxon>
        <taxon>Ecdysozoa</taxon>
        <taxon>Arthropoda</taxon>
        <taxon>Hexapoda</taxon>
        <taxon>Insecta</taxon>
        <taxon>Pterygota</taxon>
        <taxon>Neoptera</taxon>
        <taxon>Paraneoptera</taxon>
        <taxon>Thysanoptera</taxon>
        <taxon>Terebrantia</taxon>
        <taxon>Thripoidea</taxon>
        <taxon>Thripidae</taxon>
        <taxon>Frankliniella</taxon>
    </lineage>
</organism>
<dbReference type="AlphaFoldDB" id="A0A9C6TPV7"/>
<dbReference type="Proteomes" id="UP000504606">
    <property type="component" value="Unplaced"/>
</dbReference>